<keyword evidence="1" id="KW-0812">Transmembrane</keyword>
<name>A0A3P5WHS7_9MICC</name>
<sequence>MGENNILEGNARPRRNQLAAAVVPLVGVIGVLVGCIVVVNSPATFGWFSYAPLSNERFIGNGVTMVSQGQQIGWAVAVAGLLVLAFWAGYRLGKRRSRSES</sequence>
<accession>A0A3P5WHS7</accession>
<keyword evidence="3" id="KW-1185">Reference proteome</keyword>
<evidence type="ECO:0000313" key="3">
    <source>
        <dbReference type="Proteomes" id="UP000280861"/>
    </source>
</evidence>
<dbReference type="AlphaFoldDB" id="A0A3P5WHS7"/>
<proteinExistence type="predicted"/>
<keyword evidence="1" id="KW-0472">Membrane</keyword>
<dbReference type="Proteomes" id="UP000280861">
    <property type="component" value="Unassembled WGS sequence"/>
</dbReference>
<protein>
    <submittedName>
        <fullName evidence="2">Uncharacterized protein</fullName>
    </submittedName>
</protein>
<feature type="transmembrane region" description="Helical" evidence="1">
    <location>
        <begin position="72"/>
        <end position="90"/>
    </location>
</feature>
<organism evidence="2 3">
    <name type="scientific">Arthrobacter ulcerisalmonis</name>
    <dbReference type="NCBI Taxonomy" id="2483813"/>
    <lineage>
        <taxon>Bacteria</taxon>
        <taxon>Bacillati</taxon>
        <taxon>Actinomycetota</taxon>
        <taxon>Actinomycetes</taxon>
        <taxon>Micrococcales</taxon>
        <taxon>Micrococcaceae</taxon>
        <taxon>Arthrobacter</taxon>
    </lineage>
</organism>
<dbReference type="OrthoDB" id="4953325at2"/>
<feature type="transmembrane region" description="Helical" evidence="1">
    <location>
        <begin position="18"/>
        <end position="39"/>
    </location>
</feature>
<reference evidence="2 3" key="1">
    <citation type="submission" date="2018-11" db="EMBL/GenBank/DDBJ databases">
        <authorList>
            <person name="Criscuolo A."/>
        </authorList>
    </citation>
    <scope>NUCLEOTIDE SEQUENCE [LARGE SCALE GENOMIC DNA]</scope>
    <source>
        <strain evidence="2">AT11b</strain>
    </source>
</reference>
<keyword evidence="1" id="KW-1133">Transmembrane helix</keyword>
<gene>
    <name evidence="2" type="ORF">PSET11_00659</name>
</gene>
<evidence type="ECO:0000313" key="2">
    <source>
        <dbReference type="EMBL" id="VDC20995.1"/>
    </source>
</evidence>
<dbReference type="RefSeq" id="WP_124090672.1">
    <property type="nucleotide sequence ID" value="NZ_CBCRYA010000012.1"/>
</dbReference>
<evidence type="ECO:0000256" key="1">
    <source>
        <dbReference type="SAM" id="Phobius"/>
    </source>
</evidence>
<dbReference type="EMBL" id="UXAU01000011">
    <property type="protein sequence ID" value="VDC20995.1"/>
    <property type="molecule type" value="Genomic_DNA"/>
</dbReference>